<evidence type="ECO:0000259" key="9">
    <source>
        <dbReference type="PROSITE" id="PS51459"/>
    </source>
</evidence>
<keyword evidence="3" id="KW-0677">Repeat</keyword>
<keyword evidence="6" id="KW-0067">ATP-binding</keyword>
<dbReference type="GO" id="GO:0016020">
    <property type="term" value="C:membrane"/>
    <property type="evidence" value="ECO:0007669"/>
    <property type="project" value="UniProtKB-SubCell"/>
</dbReference>
<keyword evidence="2" id="KW-0812">Transmembrane</keyword>
<dbReference type="Gene3D" id="1.10.3290.10">
    <property type="entry name" value="Fido-like domain"/>
    <property type="match status" value="1"/>
</dbReference>
<evidence type="ECO:0000256" key="6">
    <source>
        <dbReference type="ARBA" id="ARBA00022840"/>
    </source>
</evidence>
<evidence type="ECO:0000256" key="4">
    <source>
        <dbReference type="ARBA" id="ARBA00022741"/>
    </source>
</evidence>
<dbReference type="GO" id="GO:0005524">
    <property type="term" value="F:ATP binding"/>
    <property type="evidence" value="ECO:0007669"/>
    <property type="project" value="UniProtKB-KW"/>
</dbReference>
<dbReference type="InterPro" id="IPR040198">
    <property type="entry name" value="Fido_containing"/>
</dbReference>
<dbReference type="AlphaFoldDB" id="A0A1J5QLY7"/>
<comment type="caution">
    <text evidence="10">The sequence shown here is derived from an EMBL/GenBank/DDBJ whole genome shotgun (WGS) entry which is preliminary data.</text>
</comment>
<evidence type="ECO:0000256" key="1">
    <source>
        <dbReference type="ARBA" id="ARBA00004167"/>
    </source>
</evidence>
<evidence type="ECO:0000256" key="8">
    <source>
        <dbReference type="ARBA" id="ARBA00023136"/>
    </source>
</evidence>
<dbReference type="SUPFAM" id="SSF140931">
    <property type="entry name" value="Fic-like"/>
    <property type="match status" value="1"/>
</dbReference>
<keyword evidence="5" id="KW-0802">TPR repeat</keyword>
<keyword evidence="7" id="KW-1133">Transmembrane helix</keyword>
<sequence length="316" mass="34485">MQVRAHSGGLGAPRDTPGVWDEIRLHEAHASTALAGNPLSRHEVAELLNNGRAVGDHLLADYLEVAGYATAARWVYAHAHGPADGGHSEPVSLSDVRQLHRLALRPAWDVAGARDVALDAVPGTLRARDVRPFAGWLRTPSFTTIEQRLRDWLDHANAAPSATSELIDHVAVTHARFEQLHPFVDGNGRVGRLLVNLVLVRNGYAPVTVAARDRARYARALHRADTGDHGSLAELFARSILDNTSRIEADAQGAPTTLVGLTELERPGSSRIALRNAAQRGRLRAVRGDDGHWRSCPAWVDDYLADRYVRGPVHRD</sequence>
<evidence type="ECO:0000256" key="3">
    <source>
        <dbReference type="ARBA" id="ARBA00022737"/>
    </source>
</evidence>
<dbReference type="Pfam" id="PF02661">
    <property type="entry name" value="Fic"/>
    <property type="match status" value="1"/>
</dbReference>
<dbReference type="PANTHER" id="PTHR13504">
    <property type="entry name" value="FIDO DOMAIN-CONTAINING PROTEIN DDB_G0283145"/>
    <property type="match status" value="1"/>
</dbReference>
<keyword evidence="4" id="KW-0547">Nucleotide-binding</keyword>
<dbReference type="EMBL" id="MLJW01000610">
    <property type="protein sequence ID" value="OIQ84545.1"/>
    <property type="molecule type" value="Genomic_DNA"/>
</dbReference>
<gene>
    <name evidence="10" type="ORF">GALL_336390</name>
</gene>
<dbReference type="InterPro" id="IPR036597">
    <property type="entry name" value="Fido-like_dom_sf"/>
</dbReference>
<organism evidence="10">
    <name type="scientific">mine drainage metagenome</name>
    <dbReference type="NCBI Taxonomy" id="410659"/>
    <lineage>
        <taxon>unclassified sequences</taxon>
        <taxon>metagenomes</taxon>
        <taxon>ecological metagenomes</taxon>
    </lineage>
</organism>
<name>A0A1J5QLY7_9ZZZZ</name>
<accession>A0A1J5QLY7</accession>
<feature type="domain" description="Fido" evidence="9">
    <location>
        <begin position="91"/>
        <end position="242"/>
    </location>
</feature>
<comment type="subcellular location">
    <subcellularLocation>
        <location evidence="1">Membrane</location>
        <topology evidence="1">Single-pass membrane protein</topology>
    </subcellularLocation>
</comment>
<evidence type="ECO:0000256" key="7">
    <source>
        <dbReference type="ARBA" id="ARBA00022989"/>
    </source>
</evidence>
<protein>
    <submittedName>
        <fullName evidence="10">Fic/DOC family protein</fullName>
    </submittedName>
</protein>
<proteinExistence type="predicted"/>
<dbReference type="PROSITE" id="PS51459">
    <property type="entry name" value="FIDO"/>
    <property type="match status" value="1"/>
</dbReference>
<evidence type="ECO:0000313" key="10">
    <source>
        <dbReference type="EMBL" id="OIQ84545.1"/>
    </source>
</evidence>
<dbReference type="PANTHER" id="PTHR13504:SF34">
    <property type="entry name" value="PROTEIN ADENYLYLTRANSFERASE FICD"/>
    <property type="match status" value="1"/>
</dbReference>
<dbReference type="InterPro" id="IPR003812">
    <property type="entry name" value="Fido"/>
</dbReference>
<evidence type="ECO:0000256" key="5">
    <source>
        <dbReference type="ARBA" id="ARBA00022803"/>
    </source>
</evidence>
<reference evidence="10" key="1">
    <citation type="submission" date="2016-10" db="EMBL/GenBank/DDBJ databases">
        <title>Sequence of Gallionella enrichment culture.</title>
        <authorList>
            <person name="Poehlein A."/>
            <person name="Muehling M."/>
            <person name="Daniel R."/>
        </authorList>
    </citation>
    <scope>NUCLEOTIDE SEQUENCE</scope>
</reference>
<evidence type="ECO:0000256" key="2">
    <source>
        <dbReference type="ARBA" id="ARBA00022692"/>
    </source>
</evidence>
<keyword evidence="8" id="KW-0472">Membrane</keyword>